<feature type="binding site" evidence="4">
    <location>
        <position position="152"/>
    </location>
    <ligand>
        <name>substrate</name>
    </ligand>
</feature>
<comment type="caution">
    <text evidence="11">The sequence shown here is derived from an EMBL/GenBank/DDBJ whole genome shotgun (WGS) entry which is preliminary data.</text>
</comment>
<dbReference type="PANTHER" id="PTHR46243">
    <property type="entry name" value="BIS(5'-ADENOSYL)-TRIPHOSPHATASE"/>
    <property type="match status" value="1"/>
</dbReference>
<dbReference type="FunFam" id="3.30.428.10:FF:000011">
    <property type="entry name" value="Fragile histidine triad"/>
    <property type="match status" value="1"/>
</dbReference>
<comment type="catalytic activity">
    <reaction evidence="7">
        <text>P(1),P(3)-bis(5'-adenosyl) triphosphate + H2O = AMP + ADP + 2 H(+)</text>
        <dbReference type="Rhea" id="RHEA:13893"/>
        <dbReference type="ChEBI" id="CHEBI:15377"/>
        <dbReference type="ChEBI" id="CHEBI:15378"/>
        <dbReference type="ChEBI" id="CHEBI:58529"/>
        <dbReference type="ChEBI" id="CHEBI:456215"/>
        <dbReference type="ChEBI" id="CHEBI:456216"/>
        <dbReference type="EC" id="3.6.1.29"/>
    </reaction>
</comment>
<keyword evidence="1 7" id="KW-0547">Nucleotide-binding</keyword>
<feature type="compositionally biased region" description="Basic and acidic residues" evidence="8">
    <location>
        <begin position="196"/>
        <end position="217"/>
    </location>
</feature>
<evidence type="ECO:0000256" key="5">
    <source>
        <dbReference type="PIRSR" id="PIRSR639383-3"/>
    </source>
</evidence>
<evidence type="ECO:0000256" key="6">
    <source>
        <dbReference type="PROSITE-ProRule" id="PRU00464"/>
    </source>
</evidence>
<evidence type="ECO:0000256" key="2">
    <source>
        <dbReference type="ARBA" id="ARBA00022801"/>
    </source>
</evidence>
<dbReference type="Pfam" id="PF01230">
    <property type="entry name" value="HIT"/>
    <property type="match status" value="1"/>
</dbReference>
<feature type="binding site" evidence="4">
    <location>
        <begin position="158"/>
        <end position="161"/>
    </location>
    <ligand>
        <name>substrate</name>
    </ligand>
</feature>
<keyword evidence="2 7" id="KW-0378">Hydrolase</keyword>
<organism evidence="11 12">
    <name type="scientific">Stephanodiscus triporus</name>
    <dbReference type="NCBI Taxonomy" id="2934178"/>
    <lineage>
        <taxon>Eukaryota</taxon>
        <taxon>Sar</taxon>
        <taxon>Stramenopiles</taxon>
        <taxon>Ochrophyta</taxon>
        <taxon>Bacillariophyta</taxon>
        <taxon>Coscinodiscophyceae</taxon>
        <taxon>Thalassiosirophycidae</taxon>
        <taxon>Stephanodiscales</taxon>
        <taxon>Stephanodiscaceae</taxon>
        <taxon>Stephanodiscus</taxon>
    </lineage>
</organism>
<dbReference type="InterPro" id="IPR036265">
    <property type="entry name" value="HIT-like_sf"/>
</dbReference>
<proteinExistence type="predicted"/>
<accession>A0ABD3QX16</accession>
<dbReference type="SUPFAM" id="SSF54197">
    <property type="entry name" value="HIT-like"/>
    <property type="match status" value="1"/>
</dbReference>
<feature type="short sequence motif" description="Histidine triad motif" evidence="6">
    <location>
        <begin position="163"/>
        <end position="167"/>
    </location>
</feature>
<dbReference type="PROSITE" id="PS00892">
    <property type="entry name" value="HIT_1"/>
    <property type="match status" value="1"/>
</dbReference>
<feature type="chain" id="PRO_5044846254" description="Bis(5'-adenosyl)-triphosphatase" evidence="9">
    <location>
        <begin position="20"/>
        <end position="235"/>
    </location>
</feature>
<evidence type="ECO:0000256" key="8">
    <source>
        <dbReference type="SAM" id="MobiDB-lite"/>
    </source>
</evidence>
<evidence type="ECO:0000256" key="1">
    <source>
        <dbReference type="ARBA" id="ARBA00022741"/>
    </source>
</evidence>
<feature type="active site" description="Tele-AMP-histidine intermediate" evidence="3">
    <location>
        <position position="165"/>
    </location>
</feature>
<keyword evidence="9" id="KW-0732">Signal</keyword>
<dbReference type="GO" id="GO:0000166">
    <property type="term" value="F:nucleotide binding"/>
    <property type="evidence" value="ECO:0007669"/>
    <property type="project" value="UniProtKB-KW"/>
</dbReference>
<gene>
    <name evidence="11" type="ORF">ACHAW5_007265</name>
</gene>
<feature type="site" description="Important for induction of apoptosis" evidence="5">
    <location>
        <position position="183"/>
    </location>
</feature>
<evidence type="ECO:0000256" key="4">
    <source>
        <dbReference type="PIRSR" id="PIRSR639383-2"/>
    </source>
</evidence>
<dbReference type="EMBL" id="JALLAZ020000065">
    <property type="protein sequence ID" value="KAL3804814.1"/>
    <property type="molecule type" value="Genomic_DNA"/>
</dbReference>
<feature type="binding site" evidence="4">
    <location>
        <position position="167"/>
    </location>
    <ligand>
        <name>substrate</name>
    </ligand>
</feature>
<evidence type="ECO:0000256" key="9">
    <source>
        <dbReference type="SAM" id="SignalP"/>
    </source>
</evidence>
<sequence length="235" mass="26567">MVAWRCSSCLALIVSIQTANRTTLAFAYRFSLAPCIATRNFERNVSGNAKEAENDIPKMNAEMKSTSFDGQQLFGRFKITSKQIFHRAAYSFAMVNLRPIVPGHVLICSTRVAPLLSDLDDDEYDDLWRTVRTVQGVLKQHYNCDAFNVAVQDGLGAGQSVPHVHVHVLPRFCGDLERNDDVYDELEAWAPRDYNASKDKSKLDVPEDSKRKDRTVEEMEAEAAMYQSLIRDLNT</sequence>
<dbReference type="PANTHER" id="PTHR46243:SF1">
    <property type="entry name" value="BIS(5'-ADENOSYL)-TRIPHOSPHATASE"/>
    <property type="match status" value="1"/>
</dbReference>
<evidence type="ECO:0000256" key="7">
    <source>
        <dbReference type="RuleBase" id="RU366076"/>
    </source>
</evidence>
<evidence type="ECO:0000259" key="10">
    <source>
        <dbReference type="PROSITE" id="PS51084"/>
    </source>
</evidence>
<evidence type="ECO:0000313" key="12">
    <source>
        <dbReference type="Proteomes" id="UP001530315"/>
    </source>
</evidence>
<dbReference type="AlphaFoldDB" id="A0ABD3QX16"/>
<comment type="cofactor">
    <cofactor evidence="7">
        <name>Mn(2+)</name>
        <dbReference type="ChEBI" id="CHEBI:29035"/>
    </cofactor>
</comment>
<feature type="binding site" evidence="4">
    <location>
        <position position="96"/>
    </location>
    <ligand>
        <name>substrate</name>
    </ligand>
</feature>
<dbReference type="InterPro" id="IPR011146">
    <property type="entry name" value="HIT-like"/>
</dbReference>
<dbReference type="EC" id="3.6.1.29" evidence="7"/>
<dbReference type="InterPro" id="IPR051884">
    <property type="entry name" value="Bis(5'-adenosyl)-TPase_reg"/>
</dbReference>
<dbReference type="PROSITE" id="PS51084">
    <property type="entry name" value="HIT_2"/>
    <property type="match status" value="1"/>
</dbReference>
<dbReference type="Gene3D" id="3.30.428.10">
    <property type="entry name" value="HIT-like"/>
    <property type="match status" value="1"/>
</dbReference>
<feature type="signal peptide" evidence="9">
    <location>
        <begin position="1"/>
        <end position="19"/>
    </location>
</feature>
<evidence type="ECO:0000256" key="3">
    <source>
        <dbReference type="PIRSR" id="PIRSR639383-1"/>
    </source>
</evidence>
<feature type="region of interest" description="Disordered" evidence="8">
    <location>
        <begin position="196"/>
        <end position="218"/>
    </location>
</feature>
<dbReference type="InterPro" id="IPR039383">
    <property type="entry name" value="FHIT"/>
</dbReference>
<name>A0ABD3QX16_9STRA</name>
<keyword evidence="12" id="KW-1185">Reference proteome</keyword>
<dbReference type="InterPro" id="IPR019808">
    <property type="entry name" value="Histidine_triad_CS"/>
</dbReference>
<dbReference type="GO" id="GO:0047710">
    <property type="term" value="F:bis(5'-adenosyl)-triphosphatase activity"/>
    <property type="evidence" value="ECO:0007669"/>
    <property type="project" value="UniProtKB-UniRule"/>
</dbReference>
<evidence type="ECO:0000313" key="11">
    <source>
        <dbReference type="EMBL" id="KAL3804814.1"/>
    </source>
</evidence>
<reference evidence="11 12" key="1">
    <citation type="submission" date="2024-10" db="EMBL/GenBank/DDBJ databases">
        <title>Updated reference genomes for cyclostephanoid diatoms.</title>
        <authorList>
            <person name="Roberts W.R."/>
            <person name="Alverson A.J."/>
        </authorList>
    </citation>
    <scope>NUCLEOTIDE SEQUENCE [LARGE SCALE GENOMIC DNA]</scope>
    <source>
        <strain evidence="11 12">AJA276-08</strain>
    </source>
</reference>
<protein>
    <recommendedName>
        <fullName evidence="7">Bis(5'-adenosyl)-triphosphatase</fullName>
        <ecNumber evidence="7">3.6.1.29</ecNumber>
    </recommendedName>
</protein>
<dbReference type="CDD" id="cd01275">
    <property type="entry name" value="FHIT"/>
    <property type="match status" value="1"/>
</dbReference>
<feature type="domain" description="HIT" evidence="10">
    <location>
        <begin position="70"/>
        <end position="178"/>
    </location>
</feature>
<dbReference type="Proteomes" id="UP001530315">
    <property type="component" value="Unassembled WGS sequence"/>
</dbReference>